<keyword evidence="2" id="KW-0472">Membrane</keyword>
<dbReference type="RefSeq" id="XP_008245104.1">
    <property type="nucleotide sequence ID" value="XM_008246882.2"/>
</dbReference>
<name>A0ABM0PVF4_PRUMU</name>
<proteinExistence type="predicted"/>
<keyword evidence="3" id="KW-1185">Reference proteome</keyword>
<protein>
    <submittedName>
        <fullName evidence="4">Uncharacterized protein LOC103343212</fullName>
    </submittedName>
</protein>
<keyword evidence="2" id="KW-1133">Transmembrane helix</keyword>
<evidence type="ECO:0000313" key="4">
    <source>
        <dbReference type="RefSeq" id="XP_008245104.1"/>
    </source>
</evidence>
<evidence type="ECO:0000313" key="3">
    <source>
        <dbReference type="Proteomes" id="UP000694861"/>
    </source>
</evidence>
<reference evidence="3" key="1">
    <citation type="journal article" date="2012" name="Nat. Commun.">
        <title>The genome of Prunus mume.</title>
        <authorList>
            <person name="Zhang Q."/>
            <person name="Chen W."/>
            <person name="Sun L."/>
            <person name="Zhao F."/>
            <person name="Huang B."/>
            <person name="Yang W."/>
            <person name="Tao Y."/>
            <person name="Wang J."/>
            <person name="Yuan Z."/>
            <person name="Fan G."/>
            <person name="Xing Z."/>
            <person name="Han C."/>
            <person name="Pan H."/>
            <person name="Zhong X."/>
            <person name="Shi W."/>
            <person name="Liang X."/>
            <person name="Du D."/>
            <person name="Sun F."/>
            <person name="Xu Z."/>
            <person name="Hao R."/>
            <person name="Lv T."/>
            <person name="Lv Y."/>
            <person name="Zheng Z."/>
            <person name="Sun M."/>
            <person name="Luo L."/>
            <person name="Cai M."/>
            <person name="Gao Y."/>
            <person name="Wang J."/>
            <person name="Yin Y."/>
            <person name="Xu X."/>
            <person name="Cheng T."/>
            <person name="Wang J."/>
        </authorList>
    </citation>
    <scope>NUCLEOTIDE SEQUENCE [LARGE SCALE GENOMIC DNA]</scope>
</reference>
<dbReference type="GeneID" id="103343212"/>
<evidence type="ECO:0000256" key="1">
    <source>
        <dbReference type="SAM" id="MobiDB-lite"/>
    </source>
</evidence>
<feature type="region of interest" description="Disordered" evidence="1">
    <location>
        <begin position="21"/>
        <end position="46"/>
    </location>
</feature>
<dbReference type="Proteomes" id="UP000694861">
    <property type="component" value="Unplaced"/>
</dbReference>
<sequence>MKDWNGDQAEQLLKDALKVREERARTRRRGSGNKDESNPTFKTSENIVIGHNSEESGISNFGNGASGADFETDGNFIFSNGCNRFGITDFGNMNYKKSSTTLFLLVLVLVLVLVLLLLYINYR</sequence>
<organism evidence="3 4">
    <name type="scientific">Prunus mume</name>
    <name type="common">Japanese apricot</name>
    <name type="synonym">Armeniaca mume</name>
    <dbReference type="NCBI Taxonomy" id="102107"/>
    <lineage>
        <taxon>Eukaryota</taxon>
        <taxon>Viridiplantae</taxon>
        <taxon>Streptophyta</taxon>
        <taxon>Embryophyta</taxon>
        <taxon>Tracheophyta</taxon>
        <taxon>Spermatophyta</taxon>
        <taxon>Magnoliopsida</taxon>
        <taxon>eudicotyledons</taxon>
        <taxon>Gunneridae</taxon>
        <taxon>Pentapetalae</taxon>
        <taxon>rosids</taxon>
        <taxon>fabids</taxon>
        <taxon>Rosales</taxon>
        <taxon>Rosaceae</taxon>
        <taxon>Amygdaloideae</taxon>
        <taxon>Amygdaleae</taxon>
        <taxon>Prunus</taxon>
    </lineage>
</organism>
<keyword evidence="2" id="KW-0812">Transmembrane</keyword>
<reference evidence="4" key="2">
    <citation type="submission" date="2025-08" db="UniProtKB">
        <authorList>
            <consortium name="RefSeq"/>
        </authorList>
    </citation>
    <scope>IDENTIFICATION</scope>
</reference>
<evidence type="ECO:0000256" key="2">
    <source>
        <dbReference type="SAM" id="Phobius"/>
    </source>
</evidence>
<feature type="transmembrane region" description="Helical" evidence="2">
    <location>
        <begin position="102"/>
        <end position="122"/>
    </location>
</feature>
<accession>A0ABM0PVF4</accession>
<gene>
    <name evidence="4" type="primary">LOC103343212</name>
</gene>